<dbReference type="WBParaSite" id="HPLM_0000030401-mRNA-1">
    <property type="protein sequence ID" value="HPLM_0000030401-mRNA-1"/>
    <property type="gene ID" value="HPLM_0000030401"/>
</dbReference>
<reference evidence="1 2" key="2">
    <citation type="submission" date="2018-11" db="EMBL/GenBank/DDBJ databases">
        <authorList>
            <consortium name="Pathogen Informatics"/>
        </authorList>
    </citation>
    <scope>NUCLEOTIDE SEQUENCE [LARGE SCALE GENOMIC DNA]</scope>
    <source>
        <strain evidence="1 2">MHpl1</strain>
    </source>
</reference>
<dbReference type="AlphaFoldDB" id="A0A0N4VSN7"/>
<dbReference type="Proteomes" id="UP000268014">
    <property type="component" value="Unassembled WGS sequence"/>
</dbReference>
<evidence type="ECO:0000313" key="1">
    <source>
        <dbReference type="EMBL" id="VDO05029.1"/>
    </source>
</evidence>
<evidence type="ECO:0000313" key="3">
    <source>
        <dbReference type="WBParaSite" id="HPLM_0000030401-mRNA-1"/>
    </source>
</evidence>
<protein>
    <submittedName>
        <fullName evidence="3">Reverse transcriptase domain-containing protein</fullName>
    </submittedName>
</protein>
<name>A0A0N4VSN7_HAEPC</name>
<sequence>MDTIEKENMDEPPNIILFSDDIALTATSREEIQGKLQEWQGKLAENGHQLNIKKTKISSFEQYTESIKHCLVEASRER</sequence>
<dbReference type="EMBL" id="UZAF01000187">
    <property type="protein sequence ID" value="VDO05029.1"/>
    <property type="molecule type" value="Genomic_DNA"/>
</dbReference>
<evidence type="ECO:0000313" key="2">
    <source>
        <dbReference type="Proteomes" id="UP000268014"/>
    </source>
</evidence>
<dbReference type="OrthoDB" id="418748at2759"/>
<keyword evidence="2" id="KW-1185">Reference proteome</keyword>
<organism evidence="3">
    <name type="scientific">Haemonchus placei</name>
    <name type="common">Barber's pole worm</name>
    <dbReference type="NCBI Taxonomy" id="6290"/>
    <lineage>
        <taxon>Eukaryota</taxon>
        <taxon>Metazoa</taxon>
        <taxon>Ecdysozoa</taxon>
        <taxon>Nematoda</taxon>
        <taxon>Chromadorea</taxon>
        <taxon>Rhabditida</taxon>
        <taxon>Rhabditina</taxon>
        <taxon>Rhabditomorpha</taxon>
        <taxon>Strongyloidea</taxon>
        <taxon>Trichostrongylidae</taxon>
        <taxon>Haemonchus</taxon>
    </lineage>
</organism>
<accession>A0A0N4VSN7</accession>
<proteinExistence type="predicted"/>
<gene>
    <name evidence="1" type="ORF">HPLM_LOCUS305</name>
</gene>
<reference evidence="3" key="1">
    <citation type="submission" date="2017-02" db="UniProtKB">
        <authorList>
            <consortium name="WormBaseParasite"/>
        </authorList>
    </citation>
    <scope>IDENTIFICATION</scope>
</reference>